<comment type="caution">
    <text evidence="18">Lacks conserved residue(s) required for the propagation of feature annotation.</text>
</comment>
<feature type="binding site" evidence="18">
    <location>
        <begin position="130"/>
        <end position="131"/>
    </location>
    <ligand>
        <name>NAD(+)</name>
        <dbReference type="ChEBI" id="CHEBI:57540"/>
    </ligand>
</feature>
<keyword evidence="22" id="KW-1185">Reference proteome</keyword>
<keyword evidence="10 18" id="KW-0028">Amino-acid biosynthesis</keyword>
<dbReference type="Gene3D" id="1.20.1090.10">
    <property type="entry name" value="Dehydroquinate synthase-like - alpha domain"/>
    <property type="match status" value="1"/>
</dbReference>
<evidence type="ECO:0000256" key="15">
    <source>
        <dbReference type="ARBA" id="ARBA00023141"/>
    </source>
</evidence>
<feature type="domain" description="3-dehydroquinate synthase N-terminal" evidence="19">
    <location>
        <begin position="68"/>
        <end position="180"/>
    </location>
</feature>
<comment type="cofactor">
    <cofactor evidence="18">
        <name>Co(2+)</name>
        <dbReference type="ChEBI" id="CHEBI:48828"/>
    </cofactor>
    <cofactor evidence="18">
        <name>Zn(2+)</name>
        <dbReference type="ChEBI" id="CHEBI:29105"/>
    </cofactor>
    <text evidence="18">Binds 1 divalent metal cation per subunit. Can use either Co(2+) or Zn(2+).</text>
</comment>
<gene>
    <name evidence="18 21" type="primary">aroB</name>
    <name evidence="21" type="ORF">NLU14_13345</name>
</gene>
<evidence type="ECO:0000313" key="22">
    <source>
        <dbReference type="Proteomes" id="UP001143391"/>
    </source>
</evidence>
<dbReference type="GO" id="GO:0016746">
    <property type="term" value="F:acyltransferase activity"/>
    <property type="evidence" value="ECO:0007669"/>
    <property type="project" value="UniProtKB-KW"/>
</dbReference>
<dbReference type="HAMAP" id="MF_00110">
    <property type="entry name" value="DHQ_synthase"/>
    <property type="match status" value="1"/>
</dbReference>
<evidence type="ECO:0000256" key="14">
    <source>
        <dbReference type="ARBA" id="ARBA00023027"/>
    </source>
</evidence>
<keyword evidence="9 18" id="KW-0963">Cytoplasm</keyword>
<evidence type="ECO:0000256" key="3">
    <source>
        <dbReference type="ARBA" id="ARBA00003485"/>
    </source>
</evidence>
<dbReference type="InterPro" id="IPR016037">
    <property type="entry name" value="DHQ_synth_AroB"/>
</dbReference>
<dbReference type="CDD" id="cd08195">
    <property type="entry name" value="DHQS"/>
    <property type="match status" value="1"/>
</dbReference>
<keyword evidence="13 18" id="KW-0862">Zinc</keyword>
<sequence length="369" mass="40057">MRDSLRELSVELDDRSYPIIIGQGLLGGYDLSPYVRGSQVMIVTNETVAPLYLESARACFPGKQVDVVVLPDGEKFKDWQTLNLIFDRLLENRHSRKTTLVALGGGVVGDMTGFAAASYQRGVPFIQIPTTLLSQVDSSVGGKTGINHPLGKNMIGAFHQPEVVLIDTDSLQTLLPREVSAGLAEVIKYGLIRDTDFLAWLEREMASLIDLDTKALSEAIYRSCACKAEVVAQDEREGGLRAILNLGHTFGHAIETFAGYGNWLHGEAVGTGMMMAADLSLRQGMIGEEGRDRVVRIVGRANLPGHAPVGMTPDDFLRLMAVDKKNVDGSLRLVLLRALGDAIVTEAVDMQKLNATLQVFCGDTSNEEA</sequence>
<feature type="binding site" evidence="18">
    <location>
        <position position="265"/>
    </location>
    <ligand>
        <name>Zn(2+)</name>
        <dbReference type="ChEBI" id="CHEBI:29105"/>
    </ligand>
</feature>
<dbReference type="NCBIfam" id="TIGR01357">
    <property type="entry name" value="aroB"/>
    <property type="match status" value="1"/>
</dbReference>
<comment type="subcellular location">
    <subcellularLocation>
        <location evidence="4 18">Cytoplasm</location>
    </subcellularLocation>
</comment>
<feature type="binding site" evidence="18">
    <location>
        <position position="152"/>
    </location>
    <ligand>
        <name>NAD(+)</name>
        <dbReference type="ChEBI" id="CHEBI:57540"/>
    </ligand>
</feature>
<comment type="cofactor">
    <cofactor evidence="2 18">
        <name>NAD(+)</name>
        <dbReference type="ChEBI" id="CHEBI:57540"/>
    </cofactor>
</comment>
<keyword evidence="11 18" id="KW-0479">Metal-binding</keyword>
<keyword evidence="21" id="KW-0808">Transferase</keyword>
<organism evidence="21 22">
    <name type="scientific">Marinobacter iranensis</name>
    <dbReference type="NCBI Taxonomy" id="2962607"/>
    <lineage>
        <taxon>Bacteria</taxon>
        <taxon>Pseudomonadati</taxon>
        <taxon>Pseudomonadota</taxon>
        <taxon>Gammaproteobacteria</taxon>
        <taxon>Pseudomonadales</taxon>
        <taxon>Marinobacteraceae</taxon>
        <taxon>Marinobacter</taxon>
    </lineage>
</organism>
<keyword evidence="14 18" id="KW-0520">NAD</keyword>
<evidence type="ECO:0000256" key="13">
    <source>
        <dbReference type="ARBA" id="ARBA00022833"/>
    </source>
</evidence>
<dbReference type="EMBL" id="JANCMW010000008">
    <property type="protein sequence ID" value="MDF0751210.1"/>
    <property type="molecule type" value="Genomic_DNA"/>
</dbReference>
<evidence type="ECO:0000256" key="7">
    <source>
        <dbReference type="ARBA" id="ARBA00013031"/>
    </source>
</evidence>
<reference evidence="21" key="1">
    <citation type="submission" date="2022-07" db="EMBL/GenBank/DDBJ databases">
        <title>Marinobacter iranensis a new bacterium isolate from a hipersaline lake in Iran.</title>
        <authorList>
            <person name="Mohammad A.M.A."/>
            <person name="Cristina S.-P."/>
            <person name="Antonio V."/>
        </authorList>
    </citation>
    <scope>NUCLEOTIDE SEQUENCE</scope>
    <source>
        <strain evidence="21">71-i</strain>
    </source>
</reference>
<evidence type="ECO:0000259" key="20">
    <source>
        <dbReference type="Pfam" id="PF24621"/>
    </source>
</evidence>
<evidence type="ECO:0000313" key="21">
    <source>
        <dbReference type="EMBL" id="MDF0751210.1"/>
    </source>
</evidence>
<keyword evidence="17 18" id="KW-0170">Cobalt</keyword>
<feature type="binding site" evidence="18">
    <location>
        <position position="143"/>
    </location>
    <ligand>
        <name>NAD(+)</name>
        <dbReference type="ChEBI" id="CHEBI:57540"/>
    </ligand>
</feature>
<evidence type="ECO:0000256" key="10">
    <source>
        <dbReference type="ARBA" id="ARBA00022605"/>
    </source>
</evidence>
<evidence type="ECO:0000256" key="4">
    <source>
        <dbReference type="ARBA" id="ARBA00004496"/>
    </source>
</evidence>
<dbReference type="Proteomes" id="UP001143391">
    <property type="component" value="Unassembled WGS sequence"/>
</dbReference>
<comment type="catalytic activity">
    <reaction evidence="1 18">
        <text>7-phospho-2-dehydro-3-deoxy-D-arabino-heptonate = 3-dehydroquinate + phosphate</text>
        <dbReference type="Rhea" id="RHEA:21968"/>
        <dbReference type="ChEBI" id="CHEBI:32364"/>
        <dbReference type="ChEBI" id="CHEBI:43474"/>
        <dbReference type="ChEBI" id="CHEBI:58394"/>
        <dbReference type="EC" id="4.2.3.4"/>
    </reaction>
</comment>
<comment type="caution">
    <text evidence="21">The sequence shown here is derived from an EMBL/GenBank/DDBJ whole genome shotgun (WGS) entry which is preliminary data.</text>
</comment>
<keyword evidence="15 18" id="KW-0057">Aromatic amino acid biosynthesis</keyword>
<dbReference type="InterPro" id="IPR056179">
    <property type="entry name" value="DHQS_C"/>
</dbReference>
<evidence type="ECO:0000256" key="12">
    <source>
        <dbReference type="ARBA" id="ARBA00022741"/>
    </source>
</evidence>
<keyword evidence="21" id="KW-0012">Acyltransferase</keyword>
<dbReference type="PANTHER" id="PTHR43622">
    <property type="entry name" value="3-DEHYDROQUINATE SYNTHASE"/>
    <property type="match status" value="1"/>
</dbReference>
<dbReference type="InterPro" id="IPR030960">
    <property type="entry name" value="DHQS/DOIS_N"/>
</dbReference>
<keyword evidence="12 18" id="KW-0547">Nucleotide-binding</keyword>
<dbReference type="SUPFAM" id="SSF56796">
    <property type="entry name" value="Dehydroquinate synthase-like"/>
    <property type="match status" value="1"/>
</dbReference>
<evidence type="ECO:0000256" key="1">
    <source>
        <dbReference type="ARBA" id="ARBA00001393"/>
    </source>
</evidence>
<dbReference type="Pfam" id="PF24621">
    <property type="entry name" value="DHQS_C"/>
    <property type="match status" value="1"/>
</dbReference>
<evidence type="ECO:0000256" key="9">
    <source>
        <dbReference type="ARBA" id="ARBA00022490"/>
    </source>
</evidence>
<name>A0ABT5YDX1_9GAMM</name>
<evidence type="ECO:0000256" key="2">
    <source>
        <dbReference type="ARBA" id="ARBA00001911"/>
    </source>
</evidence>
<feature type="binding site" evidence="18">
    <location>
        <begin position="72"/>
        <end position="77"/>
    </location>
    <ligand>
        <name>NAD(+)</name>
        <dbReference type="ChEBI" id="CHEBI:57540"/>
    </ligand>
</feature>
<dbReference type="InterPro" id="IPR030963">
    <property type="entry name" value="DHQ_synth_fam"/>
</dbReference>
<comment type="similarity">
    <text evidence="6 18">Belongs to the sugar phosphate cyclases superfamily. Dehydroquinate synthase family.</text>
</comment>
<comment type="pathway">
    <text evidence="5 18">Metabolic intermediate biosynthesis; chorismate biosynthesis; chorismate from D-erythrose 4-phosphate and phosphoenolpyruvate: step 2/7.</text>
</comment>
<evidence type="ECO:0000256" key="6">
    <source>
        <dbReference type="ARBA" id="ARBA00005412"/>
    </source>
</evidence>
<comment type="function">
    <text evidence="3 18">Catalyzes the conversion of 3-deoxy-D-arabino-heptulosonate 7-phosphate (DAHP) to dehydroquinate (DHQ).</text>
</comment>
<feature type="binding site" evidence="18">
    <location>
        <position position="185"/>
    </location>
    <ligand>
        <name>Zn(2+)</name>
        <dbReference type="ChEBI" id="CHEBI:29105"/>
    </ligand>
</feature>
<evidence type="ECO:0000256" key="16">
    <source>
        <dbReference type="ARBA" id="ARBA00023239"/>
    </source>
</evidence>
<dbReference type="Gene3D" id="3.40.50.1970">
    <property type="match status" value="1"/>
</dbReference>
<dbReference type="RefSeq" id="WP_275707332.1">
    <property type="nucleotide sequence ID" value="NZ_JANCMW010000008.1"/>
</dbReference>
<evidence type="ECO:0000256" key="11">
    <source>
        <dbReference type="ARBA" id="ARBA00022723"/>
    </source>
</evidence>
<dbReference type="GO" id="GO:0003856">
    <property type="term" value="F:3-dehydroquinate synthase activity"/>
    <property type="evidence" value="ECO:0007669"/>
    <property type="project" value="UniProtKB-EC"/>
</dbReference>
<feature type="binding site" evidence="18">
    <location>
        <begin position="106"/>
        <end position="110"/>
    </location>
    <ligand>
        <name>NAD(+)</name>
        <dbReference type="ChEBI" id="CHEBI:57540"/>
    </ligand>
</feature>
<dbReference type="InterPro" id="IPR050071">
    <property type="entry name" value="Dehydroquinate_synthase"/>
</dbReference>
<accession>A0ABT5YDX1</accession>
<dbReference type="PANTHER" id="PTHR43622:SF7">
    <property type="entry name" value="3-DEHYDROQUINATE SYNTHASE, CHLOROPLASTIC"/>
    <property type="match status" value="1"/>
</dbReference>
<dbReference type="PIRSF" id="PIRSF001455">
    <property type="entry name" value="DHQ_synth"/>
    <property type="match status" value="1"/>
</dbReference>
<protein>
    <recommendedName>
        <fullName evidence="8 18">3-dehydroquinate synthase</fullName>
        <shortName evidence="18">DHQS</shortName>
        <ecNumber evidence="7 18">4.2.3.4</ecNumber>
    </recommendedName>
</protein>
<dbReference type="Pfam" id="PF01761">
    <property type="entry name" value="DHQ_synthase"/>
    <property type="match status" value="1"/>
</dbReference>
<feature type="domain" description="3-dehydroquinate synthase C-terminal" evidence="20">
    <location>
        <begin position="182"/>
        <end position="326"/>
    </location>
</feature>
<evidence type="ECO:0000256" key="18">
    <source>
        <dbReference type="HAMAP-Rule" id="MF_00110"/>
    </source>
</evidence>
<dbReference type="EC" id="4.2.3.4" evidence="7 18"/>
<evidence type="ECO:0000256" key="5">
    <source>
        <dbReference type="ARBA" id="ARBA00004661"/>
    </source>
</evidence>
<keyword evidence="16 18" id="KW-0456">Lyase</keyword>
<feature type="binding site" evidence="18">
    <location>
        <position position="248"/>
    </location>
    <ligand>
        <name>Zn(2+)</name>
        <dbReference type="ChEBI" id="CHEBI:29105"/>
    </ligand>
</feature>
<proteinExistence type="inferred from homology"/>
<evidence type="ECO:0000259" key="19">
    <source>
        <dbReference type="Pfam" id="PF01761"/>
    </source>
</evidence>
<evidence type="ECO:0000256" key="17">
    <source>
        <dbReference type="ARBA" id="ARBA00023285"/>
    </source>
</evidence>
<evidence type="ECO:0000256" key="8">
    <source>
        <dbReference type="ARBA" id="ARBA00017684"/>
    </source>
</evidence>